<comment type="caution">
    <text evidence="11">The sequence shown here is derived from an EMBL/GenBank/DDBJ whole genome shotgun (WGS) entry which is preliminary data.</text>
</comment>
<evidence type="ECO:0000256" key="10">
    <source>
        <dbReference type="SAM" id="Phobius"/>
    </source>
</evidence>
<keyword evidence="4" id="KW-1003">Cell membrane</keyword>
<evidence type="ECO:0000313" key="11">
    <source>
        <dbReference type="EMBL" id="MBC8610019.1"/>
    </source>
</evidence>
<dbReference type="EMBL" id="JACRTL010000001">
    <property type="protein sequence ID" value="MBC8610019.1"/>
    <property type="molecule type" value="Genomic_DNA"/>
</dbReference>
<dbReference type="PANTHER" id="PTHR33909:SF1">
    <property type="entry name" value="SEC TRANSLOCON ACCESSORY COMPLEX SUBUNIT YAJC"/>
    <property type="match status" value="1"/>
</dbReference>
<keyword evidence="6" id="KW-0653">Protein transport</keyword>
<comment type="similarity">
    <text evidence="2">Belongs to the YajC family.</text>
</comment>
<evidence type="ECO:0000256" key="2">
    <source>
        <dbReference type="ARBA" id="ARBA00006742"/>
    </source>
</evidence>
<dbReference type="PRINTS" id="PR01853">
    <property type="entry name" value="YAJCTRNLCASE"/>
</dbReference>
<dbReference type="NCBIfam" id="TIGR00739">
    <property type="entry name" value="yajC"/>
    <property type="match status" value="1"/>
</dbReference>
<evidence type="ECO:0000256" key="6">
    <source>
        <dbReference type="ARBA" id="ARBA00022927"/>
    </source>
</evidence>
<dbReference type="RefSeq" id="WP_154824573.1">
    <property type="nucleotide sequence ID" value="NZ_JACRTL010000001.1"/>
</dbReference>
<dbReference type="Proteomes" id="UP000632659">
    <property type="component" value="Unassembled WGS sequence"/>
</dbReference>
<evidence type="ECO:0000256" key="1">
    <source>
        <dbReference type="ARBA" id="ARBA00004162"/>
    </source>
</evidence>
<keyword evidence="7 10" id="KW-1133">Transmembrane helix</keyword>
<evidence type="ECO:0000256" key="3">
    <source>
        <dbReference type="ARBA" id="ARBA00022448"/>
    </source>
</evidence>
<organism evidence="11 12">
    <name type="scientific">Massiliimalia timonensis</name>
    <dbReference type="NCBI Taxonomy" id="1987501"/>
    <lineage>
        <taxon>Bacteria</taxon>
        <taxon>Bacillati</taxon>
        <taxon>Bacillota</taxon>
        <taxon>Clostridia</taxon>
        <taxon>Eubacteriales</taxon>
        <taxon>Oscillospiraceae</taxon>
        <taxon>Massiliimalia</taxon>
    </lineage>
</organism>
<evidence type="ECO:0000313" key="12">
    <source>
        <dbReference type="Proteomes" id="UP000632659"/>
    </source>
</evidence>
<sequence>MNVLTADASAQAGGGALSLLITIGPLILMFVIMYFILIRPQKKKDKETQKMRQNVQVGDEITTIGGIIGLVVSLKEDNVVIETAGERNKIRIKRWAIQSNATIHDDLEG</sequence>
<keyword evidence="9 10" id="KW-0472">Membrane</keyword>
<comment type="subcellular location">
    <subcellularLocation>
        <location evidence="1">Cell membrane</location>
        <topology evidence="1">Single-pass membrane protein</topology>
    </subcellularLocation>
</comment>
<keyword evidence="8" id="KW-0811">Translocation</keyword>
<evidence type="ECO:0000256" key="8">
    <source>
        <dbReference type="ARBA" id="ARBA00023010"/>
    </source>
</evidence>
<accession>A0A8J6P5X4</accession>
<dbReference type="SMART" id="SM01323">
    <property type="entry name" value="YajC"/>
    <property type="match status" value="1"/>
</dbReference>
<dbReference type="PANTHER" id="PTHR33909">
    <property type="entry name" value="SEC TRANSLOCON ACCESSORY COMPLEX SUBUNIT YAJC"/>
    <property type="match status" value="1"/>
</dbReference>
<keyword evidence="3" id="KW-0813">Transport</keyword>
<protein>
    <submittedName>
        <fullName evidence="11">Preprotein translocase subunit YajC</fullName>
    </submittedName>
</protein>
<dbReference type="InterPro" id="IPR003849">
    <property type="entry name" value="Preprotein_translocase_YajC"/>
</dbReference>
<evidence type="ECO:0000256" key="9">
    <source>
        <dbReference type="ARBA" id="ARBA00023136"/>
    </source>
</evidence>
<dbReference type="Pfam" id="PF02699">
    <property type="entry name" value="YajC"/>
    <property type="match status" value="1"/>
</dbReference>
<dbReference type="AlphaFoldDB" id="A0A8J6P5X4"/>
<evidence type="ECO:0000256" key="4">
    <source>
        <dbReference type="ARBA" id="ARBA00022475"/>
    </source>
</evidence>
<reference evidence="11" key="1">
    <citation type="submission" date="2020-08" db="EMBL/GenBank/DDBJ databases">
        <title>Genome public.</title>
        <authorList>
            <person name="Liu C."/>
            <person name="Sun Q."/>
        </authorList>
    </citation>
    <scope>NUCLEOTIDE SEQUENCE</scope>
    <source>
        <strain evidence="11">NSJ-15</strain>
    </source>
</reference>
<feature type="transmembrane region" description="Helical" evidence="10">
    <location>
        <begin position="12"/>
        <end position="37"/>
    </location>
</feature>
<dbReference type="GO" id="GO:0005886">
    <property type="term" value="C:plasma membrane"/>
    <property type="evidence" value="ECO:0007669"/>
    <property type="project" value="UniProtKB-SubCell"/>
</dbReference>
<dbReference type="GO" id="GO:0015031">
    <property type="term" value="P:protein transport"/>
    <property type="evidence" value="ECO:0007669"/>
    <property type="project" value="UniProtKB-KW"/>
</dbReference>
<evidence type="ECO:0000256" key="5">
    <source>
        <dbReference type="ARBA" id="ARBA00022692"/>
    </source>
</evidence>
<keyword evidence="12" id="KW-1185">Reference proteome</keyword>
<name>A0A8J6P5X4_9FIRM</name>
<evidence type="ECO:0000256" key="7">
    <source>
        <dbReference type="ARBA" id="ARBA00022989"/>
    </source>
</evidence>
<keyword evidence="5 10" id="KW-0812">Transmembrane</keyword>
<gene>
    <name evidence="11" type="primary">yajC</name>
    <name evidence="11" type="ORF">H8702_02640</name>
</gene>
<proteinExistence type="inferred from homology"/>